<feature type="domain" description="NAD-dependent epimerase/dehydratase" evidence="1">
    <location>
        <begin position="10"/>
        <end position="212"/>
    </location>
</feature>
<dbReference type="InterPro" id="IPR051783">
    <property type="entry name" value="NAD(P)-dependent_oxidoreduct"/>
</dbReference>
<dbReference type="Pfam" id="PF01370">
    <property type="entry name" value="Epimerase"/>
    <property type="match status" value="1"/>
</dbReference>
<dbReference type="CDD" id="cd05265">
    <property type="entry name" value="SDR_a1"/>
    <property type="match status" value="1"/>
</dbReference>
<dbReference type="Proteomes" id="UP001501591">
    <property type="component" value="Unassembled WGS sequence"/>
</dbReference>
<dbReference type="PANTHER" id="PTHR48079">
    <property type="entry name" value="PROTEIN YEEZ"/>
    <property type="match status" value="1"/>
</dbReference>
<dbReference type="InterPro" id="IPR001509">
    <property type="entry name" value="Epimerase_deHydtase"/>
</dbReference>
<dbReference type="Gene3D" id="3.40.50.720">
    <property type="entry name" value="NAD(P)-binding Rossmann-like Domain"/>
    <property type="match status" value="1"/>
</dbReference>
<dbReference type="SUPFAM" id="SSF51735">
    <property type="entry name" value="NAD(P)-binding Rossmann-fold domains"/>
    <property type="match status" value="1"/>
</dbReference>
<dbReference type="InterPro" id="IPR036291">
    <property type="entry name" value="NAD(P)-bd_dom_sf"/>
</dbReference>
<proteinExistence type="predicted"/>
<evidence type="ECO:0000313" key="2">
    <source>
        <dbReference type="EMBL" id="GAA3938944.1"/>
    </source>
</evidence>
<evidence type="ECO:0000259" key="1">
    <source>
        <dbReference type="Pfam" id="PF01370"/>
    </source>
</evidence>
<organism evidence="2 3">
    <name type="scientific">Microbacterium soli</name>
    <dbReference type="NCBI Taxonomy" id="446075"/>
    <lineage>
        <taxon>Bacteria</taxon>
        <taxon>Bacillati</taxon>
        <taxon>Actinomycetota</taxon>
        <taxon>Actinomycetes</taxon>
        <taxon>Micrococcales</taxon>
        <taxon>Microbacteriaceae</taxon>
        <taxon>Microbacterium</taxon>
    </lineage>
</organism>
<protein>
    <submittedName>
        <fullName evidence="2">SDR family oxidoreductase</fullName>
    </submittedName>
</protein>
<dbReference type="PANTHER" id="PTHR48079:SF6">
    <property type="entry name" value="NAD(P)-BINDING DOMAIN-CONTAINING PROTEIN-RELATED"/>
    <property type="match status" value="1"/>
</dbReference>
<keyword evidence="3" id="KW-1185">Reference proteome</keyword>
<sequence length="330" mass="36315">MLCMASTKVLFIGGTGIISSAASALAVERGFEVTLLNRGTSRRAPADGVEVLTADIEDAASVDAVLRGREFDVVADMIAFTPDQVQRDIDRFEGRTGQYVFISSASAYQKPVSRLPITESTPLRNPYWQYSRDKIACEELLNTAYRDRGFPVTILRPSHTYDKWTIPAVGGWTVIDRIRRGKEIVVHGDGTSLWTLTHADDLAVGFVGLLGNPLVLGDVFGITSDFVYTWNDIYTILGRAAGAEPRIRHIPTAEIEAADPSRAGSLSGDKAHSVVFDTTKIRRVVPEFNPVIPLHRSAIECIAWHDAHPELQRVDAELDALFDRLLAQRA</sequence>
<reference evidence="3" key="1">
    <citation type="journal article" date="2019" name="Int. J. Syst. Evol. Microbiol.">
        <title>The Global Catalogue of Microorganisms (GCM) 10K type strain sequencing project: providing services to taxonomists for standard genome sequencing and annotation.</title>
        <authorList>
            <consortium name="The Broad Institute Genomics Platform"/>
            <consortium name="The Broad Institute Genome Sequencing Center for Infectious Disease"/>
            <person name="Wu L."/>
            <person name="Ma J."/>
        </authorList>
    </citation>
    <scope>NUCLEOTIDE SEQUENCE [LARGE SCALE GENOMIC DNA]</scope>
    <source>
        <strain evidence="3">JCM 17024</strain>
    </source>
</reference>
<name>A0ABP7N7G3_9MICO</name>
<evidence type="ECO:0000313" key="3">
    <source>
        <dbReference type="Proteomes" id="UP001501591"/>
    </source>
</evidence>
<accession>A0ABP7N7G3</accession>
<comment type="caution">
    <text evidence="2">The sequence shown here is derived from an EMBL/GenBank/DDBJ whole genome shotgun (WGS) entry which is preliminary data.</text>
</comment>
<dbReference type="EMBL" id="BAABCP010000001">
    <property type="protein sequence ID" value="GAA3938944.1"/>
    <property type="molecule type" value="Genomic_DNA"/>
</dbReference>
<gene>
    <name evidence="2" type="ORF">GCM10022383_16250</name>
</gene>